<protein>
    <submittedName>
        <fullName evidence="2">Uncharacterized protein</fullName>
    </submittedName>
</protein>
<dbReference type="EMBL" id="VSRR010023035">
    <property type="protein sequence ID" value="MPC65196.1"/>
    <property type="molecule type" value="Genomic_DNA"/>
</dbReference>
<sequence length="130" mass="14195">MIALPRPPTVPPCLAVSRLALPSLPRPASQGFPSHQHITPSHPQYTRFLFSRHNKRREGEKERGREEEAGHFLISSSASQNAPTNYLPHLRTGPLMSPARSGNAGCDGRMAILPIKSVRLIFLASLGGLN</sequence>
<evidence type="ECO:0000256" key="1">
    <source>
        <dbReference type="SAM" id="MobiDB-lite"/>
    </source>
</evidence>
<dbReference type="Proteomes" id="UP000324222">
    <property type="component" value="Unassembled WGS sequence"/>
</dbReference>
<accession>A0A5B7H5J2</accession>
<dbReference type="AlphaFoldDB" id="A0A5B7H5J2"/>
<organism evidence="2 3">
    <name type="scientific">Portunus trituberculatus</name>
    <name type="common">Swimming crab</name>
    <name type="synonym">Neptunus trituberculatus</name>
    <dbReference type="NCBI Taxonomy" id="210409"/>
    <lineage>
        <taxon>Eukaryota</taxon>
        <taxon>Metazoa</taxon>
        <taxon>Ecdysozoa</taxon>
        <taxon>Arthropoda</taxon>
        <taxon>Crustacea</taxon>
        <taxon>Multicrustacea</taxon>
        <taxon>Malacostraca</taxon>
        <taxon>Eumalacostraca</taxon>
        <taxon>Eucarida</taxon>
        <taxon>Decapoda</taxon>
        <taxon>Pleocyemata</taxon>
        <taxon>Brachyura</taxon>
        <taxon>Eubrachyura</taxon>
        <taxon>Portunoidea</taxon>
        <taxon>Portunidae</taxon>
        <taxon>Portuninae</taxon>
        <taxon>Portunus</taxon>
    </lineage>
</organism>
<proteinExistence type="predicted"/>
<evidence type="ECO:0000313" key="3">
    <source>
        <dbReference type="Proteomes" id="UP000324222"/>
    </source>
</evidence>
<feature type="compositionally biased region" description="Basic and acidic residues" evidence="1">
    <location>
        <begin position="57"/>
        <end position="70"/>
    </location>
</feature>
<feature type="region of interest" description="Disordered" evidence="1">
    <location>
        <begin position="53"/>
        <end position="93"/>
    </location>
</feature>
<feature type="compositionally biased region" description="Polar residues" evidence="1">
    <location>
        <begin position="74"/>
        <end position="84"/>
    </location>
</feature>
<reference evidence="2 3" key="1">
    <citation type="submission" date="2019-05" db="EMBL/GenBank/DDBJ databases">
        <title>Another draft genome of Portunus trituberculatus and its Hox gene families provides insights of decapod evolution.</title>
        <authorList>
            <person name="Jeong J.-H."/>
            <person name="Song I."/>
            <person name="Kim S."/>
            <person name="Choi T."/>
            <person name="Kim D."/>
            <person name="Ryu S."/>
            <person name="Kim W."/>
        </authorList>
    </citation>
    <scope>NUCLEOTIDE SEQUENCE [LARGE SCALE GENOMIC DNA]</scope>
    <source>
        <tissue evidence="2">Muscle</tissue>
    </source>
</reference>
<name>A0A5B7H5J2_PORTR</name>
<gene>
    <name evidence="2" type="ORF">E2C01_059327</name>
</gene>
<keyword evidence="3" id="KW-1185">Reference proteome</keyword>
<comment type="caution">
    <text evidence="2">The sequence shown here is derived from an EMBL/GenBank/DDBJ whole genome shotgun (WGS) entry which is preliminary data.</text>
</comment>
<evidence type="ECO:0000313" key="2">
    <source>
        <dbReference type="EMBL" id="MPC65196.1"/>
    </source>
</evidence>